<dbReference type="RefSeq" id="WP_272436848.1">
    <property type="nucleotide sequence ID" value="NZ_JAMQKB010000010.1"/>
</dbReference>
<feature type="compositionally biased region" description="Polar residues" evidence="1">
    <location>
        <begin position="58"/>
        <end position="76"/>
    </location>
</feature>
<evidence type="ECO:0000313" key="2">
    <source>
        <dbReference type="EMBL" id="MDC3425049.1"/>
    </source>
</evidence>
<comment type="caution">
    <text evidence="2">The sequence shown here is derived from an EMBL/GenBank/DDBJ whole genome shotgun (WGS) entry which is preliminary data.</text>
</comment>
<protein>
    <submittedName>
        <fullName evidence="2">Uncharacterized protein</fullName>
    </submittedName>
</protein>
<proteinExistence type="predicted"/>
<organism evidence="2 3">
    <name type="scientific">Terrihalobacillus insolitus</name>
    <dbReference type="NCBI Taxonomy" id="2950438"/>
    <lineage>
        <taxon>Bacteria</taxon>
        <taxon>Bacillati</taxon>
        <taxon>Bacillota</taxon>
        <taxon>Bacilli</taxon>
        <taxon>Bacillales</taxon>
        <taxon>Bacillaceae</taxon>
        <taxon>Terrihalobacillus</taxon>
    </lineage>
</organism>
<feature type="region of interest" description="Disordered" evidence="1">
    <location>
        <begin position="57"/>
        <end position="91"/>
    </location>
</feature>
<dbReference type="PROSITE" id="PS51257">
    <property type="entry name" value="PROKAR_LIPOPROTEIN"/>
    <property type="match status" value="1"/>
</dbReference>
<sequence length="141" mass="15581">MRELNHKVVRSIGTVFTILLVLLLTACGQNQTESLQEGPLNVNNPGQFETTEEGNVPIEQNTTPLSTEQSNQNQDKQTIKEAAEEVPGTEVTSVTFDGKKVRVTVRVEEDLNSDERIAWSNNIKSAIKGATNQYNVQVIVN</sequence>
<evidence type="ECO:0000256" key="1">
    <source>
        <dbReference type="SAM" id="MobiDB-lite"/>
    </source>
</evidence>
<name>A0A9X4AMQ0_9BACI</name>
<dbReference type="Proteomes" id="UP001145050">
    <property type="component" value="Unassembled WGS sequence"/>
</dbReference>
<gene>
    <name evidence="2" type="ORF">NC797_11085</name>
</gene>
<evidence type="ECO:0000313" key="3">
    <source>
        <dbReference type="Proteomes" id="UP001145050"/>
    </source>
</evidence>
<dbReference type="AlphaFoldDB" id="A0A9X4AMQ0"/>
<dbReference type="EMBL" id="JAMQKB010000010">
    <property type="protein sequence ID" value="MDC3425049.1"/>
    <property type="molecule type" value="Genomic_DNA"/>
</dbReference>
<accession>A0A9X4AMQ0</accession>
<reference evidence="2" key="1">
    <citation type="submission" date="2022-06" db="EMBL/GenBank/DDBJ databases">
        <title>Aquibacillus sp. a new bacterium isolated from soil saline samples.</title>
        <authorList>
            <person name="Galisteo C."/>
            <person name="De La Haba R."/>
            <person name="Sanchez-Porro C."/>
            <person name="Ventosa A."/>
        </authorList>
    </citation>
    <scope>NUCLEOTIDE SEQUENCE</scope>
    <source>
        <strain evidence="2">3ASR75-11</strain>
    </source>
</reference>
<keyword evidence="3" id="KW-1185">Reference proteome</keyword>